<gene>
    <name evidence="1" type="ORF">S01H1_85867</name>
</gene>
<comment type="caution">
    <text evidence="1">The sequence shown here is derived from an EMBL/GenBank/DDBJ whole genome shotgun (WGS) entry which is preliminary data.</text>
</comment>
<evidence type="ECO:0000313" key="1">
    <source>
        <dbReference type="EMBL" id="GAG43127.1"/>
    </source>
</evidence>
<proteinExistence type="predicted"/>
<dbReference type="EMBL" id="BARS01059162">
    <property type="protein sequence ID" value="GAG43127.1"/>
    <property type="molecule type" value="Genomic_DNA"/>
</dbReference>
<accession>X0Y754</accession>
<protein>
    <submittedName>
        <fullName evidence="1">Uncharacterized protein</fullName>
    </submittedName>
</protein>
<feature type="non-terminal residue" evidence="1">
    <location>
        <position position="1"/>
    </location>
</feature>
<organism evidence="1">
    <name type="scientific">marine sediment metagenome</name>
    <dbReference type="NCBI Taxonomy" id="412755"/>
    <lineage>
        <taxon>unclassified sequences</taxon>
        <taxon>metagenomes</taxon>
        <taxon>ecological metagenomes</taxon>
    </lineage>
</organism>
<sequence length="42" mass="4492">PSSGIYTDDITGGSRTSPWDIGAYEVLGLTEGNAFKVQYNPN</sequence>
<name>X0Y754_9ZZZZ</name>
<dbReference type="AlphaFoldDB" id="X0Y754"/>
<reference evidence="1" key="1">
    <citation type="journal article" date="2014" name="Front. Microbiol.">
        <title>High frequency of phylogenetically diverse reductive dehalogenase-homologous genes in deep subseafloor sedimentary metagenomes.</title>
        <authorList>
            <person name="Kawai M."/>
            <person name="Futagami T."/>
            <person name="Toyoda A."/>
            <person name="Takaki Y."/>
            <person name="Nishi S."/>
            <person name="Hori S."/>
            <person name="Arai W."/>
            <person name="Tsubouchi T."/>
            <person name="Morono Y."/>
            <person name="Uchiyama I."/>
            <person name="Ito T."/>
            <person name="Fujiyama A."/>
            <person name="Inagaki F."/>
            <person name="Takami H."/>
        </authorList>
    </citation>
    <scope>NUCLEOTIDE SEQUENCE</scope>
    <source>
        <strain evidence="1">Expedition CK06-06</strain>
    </source>
</reference>